<feature type="transmembrane region" description="Helical" evidence="3">
    <location>
        <begin position="75"/>
        <end position="95"/>
    </location>
</feature>
<protein>
    <recommendedName>
        <fullName evidence="6">Major facilitator superfamily (MFS) profile domain-containing protein</fullName>
    </recommendedName>
</protein>
<comment type="similarity">
    <text evidence="2">Belongs to the major facilitator superfamily. Monocarboxylate porter (TC 2.A.1.13) family.</text>
</comment>
<gene>
    <name evidence="4" type="ORF">GOMPHAMPRED_007001</name>
</gene>
<keyword evidence="3" id="KW-0472">Membrane</keyword>
<keyword evidence="3" id="KW-0812">Transmembrane</keyword>
<feature type="transmembrane region" description="Helical" evidence="3">
    <location>
        <begin position="376"/>
        <end position="398"/>
    </location>
</feature>
<reference evidence="4" key="1">
    <citation type="submission" date="2021-03" db="EMBL/GenBank/DDBJ databases">
        <authorList>
            <person name="Tagirdzhanova G."/>
        </authorList>
    </citation>
    <scope>NUCLEOTIDE SEQUENCE</scope>
</reference>
<dbReference type="AlphaFoldDB" id="A0A8H3ETY1"/>
<keyword evidence="5" id="KW-1185">Reference proteome</keyword>
<feature type="transmembrane region" description="Helical" evidence="3">
    <location>
        <begin position="418"/>
        <end position="440"/>
    </location>
</feature>
<dbReference type="GO" id="GO:0016020">
    <property type="term" value="C:membrane"/>
    <property type="evidence" value="ECO:0007669"/>
    <property type="project" value="UniProtKB-SubCell"/>
</dbReference>
<feature type="transmembrane region" description="Helical" evidence="3">
    <location>
        <begin position="133"/>
        <end position="153"/>
    </location>
</feature>
<dbReference type="Pfam" id="PF07690">
    <property type="entry name" value="MFS_1"/>
    <property type="match status" value="1"/>
</dbReference>
<dbReference type="Gene3D" id="1.20.1250.20">
    <property type="entry name" value="MFS general substrate transporter like domains"/>
    <property type="match status" value="2"/>
</dbReference>
<proteinExistence type="inferred from homology"/>
<comment type="caution">
    <text evidence="4">The sequence shown here is derived from an EMBL/GenBank/DDBJ whole genome shotgun (WGS) entry which is preliminary data.</text>
</comment>
<sequence length="457" mass="49218">MIQESGRPVESNPETIEASMPQDIADEYEADGGKQAWIFLAAASVMLQLTWGFTISFGAFREYYFNNSDYAGDQTVAVIGVVSTGVIQIMCPFLVHLLGGRARLRRVLLYGGTAIVFAASLGAAFSYTPTQLIMTQGVLYGVGSGLIFAPNMSLMDEWFIKRRSFAYGIYFASSSIAAAIIPPVLRVLLQNYSSKATLVGWSIFVGVVLNIALLGLRPRLPKATTEMQEKINPLSGNVSYRFLKSPLFWLMMFSNVLQASSQYLPSVYIPSYATEVARTSPQAAAALLTIYNIASAICQPFIGILADRRGVLWPLLLCTLIPAVAVLCVWGFAKSYGLMALTCILFGGLSGGYVVLRNRFATAVVGSNEYPNEELVVSAMIMFIRGCATIASGFVGVAVSNAGATIPLDEKSYGASTWVPLLLTVGILSGISSIGGLGFIGKRRHNGLYVSGNEKQR</sequence>
<dbReference type="PANTHER" id="PTHR11360:SF287">
    <property type="entry name" value="MFS MONOCARBOXYLATE TRANSPORTER"/>
    <property type="match status" value="1"/>
</dbReference>
<comment type="subcellular location">
    <subcellularLocation>
        <location evidence="1">Membrane</location>
        <topology evidence="1">Multi-pass membrane protein</topology>
    </subcellularLocation>
</comment>
<dbReference type="InterPro" id="IPR011701">
    <property type="entry name" value="MFS"/>
</dbReference>
<name>A0A8H3ETY1_9LECA</name>
<evidence type="ECO:0008006" key="6">
    <source>
        <dbReference type="Google" id="ProtNLM"/>
    </source>
</evidence>
<feature type="transmembrane region" description="Helical" evidence="3">
    <location>
        <begin position="165"/>
        <end position="185"/>
    </location>
</feature>
<feature type="transmembrane region" description="Helical" evidence="3">
    <location>
        <begin position="37"/>
        <end position="60"/>
    </location>
</feature>
<feature type="transmembrane region" description="Helical" evidence="3">
    <location>
        <begin position="247"/>
        <end position="264"/>
    </location>
</feature>
<dbReference type="GO" id="GO:0022857">
    <property type="term" value="F:transmembrane transporter activity"/>
    <property type="evidence" value="ECO:0007669"/>
    <property type="project" value="InterPro"/>
</dbReference>
<feature type="transmembrane region" description="Helical" evidence="3">
    <location>
        <begin position="338"/>
        <end position="356"/>
    </location>
</feature>
<feature type="transmembrane region" description="Helical" evidence="3">
    <location>
        <begin position="107"/>
        <end position="127"/>
    </location>
</feature>
<dbReference type="InterPro" id="IPR050327">
    <property type="entry name" value="Proton-linked_MCT"/>
</dbReference>
<dbReference type="OrthoDB" id="2213137at2759"/>
<evidence type="ECO:0000313" key="4">
    <source>
        <dbReference type="EMBL" id="CAF9910217.1"/>
    </source>
</evidence>
<evidence type="ECO:0000313" key="5">
    <source>
        <dbReference type="Proteomes" id="UP000664169"/>
    </source>
</evidence>
<feature type="transmembrane region" description="Helical" evidence="3">
    <location>
        <begin position="284"/>
        <end position="305"/>
    </location>
</feature>
<organism evidence="4 5">
    <name type="scientific">Gomphillus americanus</name>
    <dbReference type="NCBI Taxonomy" id="1940652"/>
    <lineage>
        <taxon>Eukaryota</taxon>
        <taxon>Fungi</taxon>
        <taxon>Dikarya</taxon>
        <taxon>Ascomycota</taxon>
        <taxon>Pezizomycotina</taxon>
        <taxon>Lecanoromycetes</taxon>
        <taxon>OSLEUM clade</taxon>
        <taxon>Ostropomycetidae</taxon>
        <taxon>Ostropales</taxon>
        <taxon>Graphidaceae</taxon>
        <taxon>Gomphilloideae</taxon>
        <taxon>Gomphillus</taxon>
    </lineage>
</organism>
<dbReference type="EMBL" id="CAJPDQ010000005">
    <property type="protein sequence ID" value="CAF9910217.1"/>
    <property type="molecule type" value="Genomic_DNA"/>
</dbReference>
<evidence type="ECO:0000256" key="2">
    <source>
        <dbReference type="ARBA" id="ARBA00006727"/>
    </source>
</evidence>
<dbReference type="Proteomes" id="UP000664169">
    <property type="component" value="Unassembled WGS sequence"/>
</dbReference>
<accession>A0A8H3ETY1</accession>
<dbReference type="InterPro" id="IPR036259">
    <property type="entry name" value="MFS_trans_sf"/>
</dbReference>
<feature type="transmembrane region" description="Helical" evidence="3">
    <location>
        <begin position="312"/>
        <end position="332"/>
    </location>
</feature>
<evidence type="ECO:0000256" key="1">
    <source>
        <dbReference type="ARBA" id="ARBA00004141"/>
    </source>
</evidence>
<evidence type="ECO:0000256" key="3">
    <source>
        <dbReference type="SAM" id="Phobius"/>
    </source>
</evidence>
<dbReference type="PANTHER" id="PTHR11360">
    <property type="entry name" value="MONOCARBOXYLATE TRANSPORTER"/>
    <property type="match status" value="1"/>
</dbReference>
<dbReference type="SUPFAM" id="SSF103473">
    <property type="entry name" value="MFS general substrate transporter"/>
    <property type="match status" value="1"/>
</dbReference>
<keyword evidence="3" id="KW-1133">Transmembrane helix</keyword>
<feature type="transmembrane region" description="Helical" evidence="3">
    <location>
        <begin position="197"/>
        <end position="216"/>
    </location>
</feature>